<comment type="subcellular location">
    <subcellularLocation>
        <location evidence="2">Nucleus</location>
    </subcellularLocation>
</comment>
<feature type="domain" description="C2H2-type" evidence="13">
    <location>
        <begin position="889"/>
        <end position="916"/>
    </location>
</feature>
<evidence type="ECO:0000256" key="1">
    <source>
        <dbReference type="ARBA" id="ARBA00003767"/>
    </source>
</evidence>
<dbReference type="OrthoDB" id="7312725at2759"/>
<evidence type="ECO:0000256" key="10">
    <source>
        <dbReference type="ARBA" id="ARBA00023242"/>
    </source>
</evidence>
<dbReference type="InterPro" id="IPR057356">
    <property type="entry name" value="Znf-C2H2_ZNF592"/>
</dbReference>
<dbReference type="RefSeq" id="XP_022105656.1">
    <property type="nucleotide sequence ID" value="XM_022249964.1"/>
</dbReference>
<dbReference type="InterPro" id="IPR036236">
    <property type="entry name" value="Znf_C2H2_sf"/>
</dbReference>
<feature type="domain" description="C2H2-type" evidence="13">
    <location>
        <begin position="575"/>
        <end position="603"/>
    </location>
</feature>
<organism evidence="14 16">
    <name type="scientific">Acanthaster planci</name>
    <name type="common">Crown-of-thorns starfish</name>
    <dbReference type="NCBI Taxonomy" id="133434"/>
    <lineage>
        <taxon>Eukaryota</taxon>
        <taxon>Metazoa</taxon>
        <taxon>Echinodermata</taxon>
        <taxon>Eleutherozoa</taxon>
        <taxon>Asterozoa</taxon>
        <taxon>Asteroidea</taxon>
        <taxon>Valvatacea</taxon>
        <taxon>Valvatida</taxon>
        <taxon>Acanthasteridae</taxon>
        <taxon>Acanthaster</taxon>
    </lineage>
</organism>
<evidence type="ECO:0000256" key="12">
    <source>
        <dbReference type="SAM" id="MobiDB-lite"/>
    </source>
</evidence>
<protein>
    <submittedName>
        <fullName evidence="15 16">Zinc finger protein 532-like</fullName>
    </submittedName>
</protein>
<feature type="compositionally biased region" description="Polar residues" evidence="12">
    <location>
        <begin position="434"/>
        <end position="443"/>
    </location>
</feature>
<evidence type="ECO:0000256" key="5">
    <source>
        <dbReference type="ARBA" id="ARBA00022771"/>
    </source>
</evidence>
<keyword evidence="4" id="KW-0677">Repeat</keyword>
<evidence type="ECO:0000313" key="15">
    <source>
        <dbReference type="RefSeq" id="XP_022105656.1"/>
    </source>
</evidence>
<feature type="compositionally biased region" description="Low complexity" evidence="12">
    <location>
        <begin position="411"/>
        <end position="426"/>
    </location>
</feature>
<dbReference type="InterPro" id="IPR013087">
    <property type="entry name" value="Znf_C2H2_type"/>
</dbReference>
<keyword evidence="9" id="KW-0804">Transcription</keyword>
<feature type="region of interest" description="Disordered" evidence="12">
    <location>
        <begin position="411"/>
        <end position="443"/>
    </location>
</feature>
<dbReference type="GeneID" id="110987320"/>
<feature type="compositionally biased region" description="Pro residues" evidence="12">
    <location>
        <begin position="929"/>
        <end position="941"/>
    </location>
</feature>
<evidence type="ECO:0000259" key="13">
    <source>
        <dbReference type="PROSITE" id="PS50157"/>
    </source>
</evidence>
<dbReference type="Pfam" id="PF00096">
    <property type="entry name" value="zf-C2H2"/>
    <property type="match status" value="1"/>
</dbReference>
<evidence type="ECO:0000256" key="11">
    <source>
        <dbReference type="PROSITE-ProRule" id="PRU00042"/>
    </source>
</evidence>
<evidence type="ECO:0000256" key="6">
    <source>
        <dbReference type="ARBA" id="ARBA00022833"/>
    </source>
</evidence>
<dbReference type="RefSeq" id="XP_022105658.1">
    <property type="nucleotide sequence ID" value="XM_022249966.1"/>
</dbReference>
<name>A0A8B7ZKT4_ACAPL</name>
<feature type="compositionally biased region" description="Low complexity" evidence="12">
    <location>
        <begin position="45"/>
        <end position="57"/>
    </location>
</feature>
<evidence type="ECO:0000256" key="2">
    <source>
        <dbReference type="ARBA" id="ARBA00004123"/>
    </source>
</evidence>
<keyword evidence="5 11" id="KW-0863">Zinc-finger</keyword>
<dbReference type="Gene3D" id="3.30.160.60">
    <property type="entry name" value="Classic Zinc Finger"/>
    <property type="match status" value="5"/>
</dbReference>
<evidence type="ECO:0000256" key="4">
    <source>
        <dbReference type="ARBA" id="ARBA00022737"/>
    </source>
</evidence>
<dbReference type="PROSITE" id="PS50157">
    <property type="entry name" value="ZINC_FINGER_C2H2_2"/>
    <property type="match status" value="6"/>
</dbReference>
<dbReference type="InterPro" id="IPR045914">
    <property type="entry name" value="Zn532-like"/>
</dbReference>
<dbReference type="GO" id="GO:0008270">
    <property type="term" value="F:zinc ion binding"/>
    <property type="evidence" value="ECO:0007669"/>
    <property type="project" value="UniProtKB-KW"/>
</dbReference>
<evidence type="ECO:0000256" key="3">
    <source>
        <dbReference type="ARBA" id="ARBA00022723"/>
    </source>
</evidence>
<feature type="domain" description="C2H2-type" evidence="13">
    <location>
        <begin position="611"/>
        <end position="638"/>
    </location>
</feature>
<feature type="domain" description="C2H2-type" evidence="13">
    <location>
        <begin position="966"/>
        <end position="988"/>
    </location>
</feature>
<dbReference type="SMART" id="SM00355">
    <property type="entry name" value="ZnF_C2H2"/>
    <property type="match status" value="14"/>
</dbReference>
<feature type="region of interest" description="Disordered" evidence="12">
    <location>
        <begin position="45"/>
        <end position="69"/>
    </location>
</feature>
<proteinExistence type="predicted"/>
<dbReference type="PANTHER" id="PTHR47222">
    <property type="entry name" value="ZINC FINGER PROTEIN 532-RELATED"/>
    <property type="match status" value="1"/>
</dbReference>
<dbReference type="SUPFAM" id="SSF57667">
    <property type="entry name" value="beta-beta-alpha zinc fingers"/>
    <property type="match status" value="2"/>
</dbReference>
<accession>A0A8B7ZKT4</accession>
<dbReference type="AlphaFoldDB" id="A0A8B7ZKT4"/>
<keyword evidence="7" id="KW-0805">Transcription regulation</keyword>
<feature type="compositionally biased region" description="Basic and acidic residues" evidence="12">
    <location>
        <begin position="808"/>
        <end position="822"/>
    </location>
</feature>
<evidence type="ECO:0000256" key="7">
    <source>
        <dbReference type="ARBA" id="ARBA00023015"/>
    </source>
</evidence>
<dbReference type="Proteomes" id="UP000694845">
    <property type="component" value="Unplaced"/>
</dbReference>
<reference evidence="15 16" key="1">
    <citation type="submission" date="2025-04" db="UniProtKB">
        <authorList>
            <consortium name="RefSeq"/>
        </authorList>
    </citation>
    <scope>IDENTIFICATION</scope>
</reference>
<dbReference type="InterPro" id="IPR041697">
    <property type="entry name" value="Znf-C2H2_11"/>
</dbReference>
<feature type="domain" description="C2H2-type" evidence="13">
    <location>
        <begin position="310"/>
        <end position="335"/>
    </location>
</feature>
<dbReference type="PROSITE" id="PS00028">
    <property type="entry name" value="ZINC_FINGER_C2H2_1"/>
    <property type="match status" value="6"/>
</dbReference>
<dbReference type="Pfam" id="PF13912">
    <property type="entry name" value="zf-C2H2_6"/>
    <property type="match status" value="1"/>
</dbReference>
<dbReference type="OMA" id="IPKVHKC"/>
<feature type="region of interest" description="Disordered" evidence="12">
    <location>
        <begin position="808"/>
        <end position="849"/>
    </location>
</feature>
<evidence type="ECO:0000256" key="8">
    <source>
        <dbReference type="ARBA" id="ARBA00023125"/>
    </source>
</evidence>
<feature type="domain" description="C2H2-type" evidence="13">
    <location>
        <begin position="647"/>
        <end position="675"/>
    </location>
</feature>
<keyword evidence="14" id="KW-1185">Reference proteome</keyword>
<evidence type="ECO:0000313" key="16">
    <source>
        <dbReference type="RefSeq" id="XP_022105657.1"/>
    </source>
</evidence>
<evidence type="ECO:0000313" key="17">
    <source>
        <dbReference type="RefSeq" id="XP_022105658.1"/>
    </source>
</evidence>
<keyword evidence="10" id="KW-0539">Nucleus</keyword>
<dbReference type="RefSeq" id="XP_022105657.1">
    <property type="nucleotide sequence ID" value="XM_022249965.1"/>
</dbReference>
<dbReference type="GO" id="GO:0003677">
    <property type="term" value="F:DNA binding"/>
    <property type="evidence" value="ECO:0007669"/>
    <property type="project" value="UniProtKB-KW"/>
</dbReference>
<dbReference type="PANTHER" id="PTHR47222:SF5">
    <property type="entry name" value="LOW QUALITY PROTEIN: ZINC FINGER PROTEIN 532-LIKE"/>
    <property type="match status" value="1"/>
</dbReference>
<keyword evidence="6" id="KW-0862">Zinc</keyword>
<keyword evidence="8" id="KW-0238">DNA-binding</keyword>
<dbReference type="KEGG" id="aplc:110987320"/>
<dbReference type="Pfam" id="PF12874">
    <property type="entry name" value="zf-met"/>
    <property type="match status" value="1"/>
</dbReference>
<keyword evidence="3" id="KW-0479">Metal-binding</keyword>
<sequence>MEDTATDFQDLLAAFDIPDMRVKISEVRSLAPDVTSTTNMFPKTVTTSASASTPTVKQEPESVGDDCQSSWKGACLAESRDPVVEGSSTLPPPVSHVADLPLETPATVTAQEISAQQKEPTMNGDSMSSFAEPQQGTPSVAQHAKVVSSTLIANSWANSVSGSKNLLVSIAPKPGRADKLSGASVSQSRCARLMSVAASTQASGVITTPITACISMGLVNNKHTNAPPLVIGNHVQPAVKGKTSTIIVDVSSVKQAQLNPSKTITGYQILQVSSADLLKRVNPIPRFVPIFNQLRVALGGNNSKLGKMRYPCEECGDIFLVQSSLKLHMERRSVHIAFNCPFCVNNQSLTFYNKCSFHAHLRQHSKQGKLKINFASQAYSNATVSSLAFPKTSTQDKVVVSDVVKVPSSSEVHVTKSSAPSPTSSTKETEDLRSTGTQLTSKASTGSTTIVIRPVVTEGVNSCPICLIRFTSESALQSHMQRYLPNQDVTCDACKMTLPNRCQLRMHSVMHSGVTSKWMCPECARPISDLKAFYCHISNTCMHWYRQMRVQCKLCSRMVSDYVQHLDKGHEMLFYRCVSCSMAFKTLPALKEHSERRHNIQPGSPLCRIISKCPFCETVFMQKPLLIAHIKMHIQQEGMVKSKAWVYCCPKCSTTFSHLINFKKHLVTSHPTLKHFHCDLCRRNFPSYEQLTWHFETGQKSGTQVVCLAAKLRNFKKGQDSMKSGEGITSKPSDTSKALKLPDTGKKEEQPVGKLYVKKTHSCPGCRKSGKVMYFFKEEDLKTHMGQAHPEMKLSSLKPDECIKYVTIRPKEDSSKGSDDKSSPGGTAENSKKRKNSEETRDGTPAAKKPKFVLPSEFTCAKTQCLYQSKDRADFKAHIQSHCQDPSLPQCEECGACFRIELALKRHLFIQHGIREFDVYIRMLRGVSPSPPPEETNPSPNPAQEISEQVSPPTSSAGVADKSTVLECQVCYKTFQNEGNLRTHMRNHGMAFIRSKRSASSD</sequence>
<feature type="region of interest" description="Disordered" evidence="12">
    <location>
        <begin position="929"/>
        <end position="958"/>
    </location>
</feature>
<evidence type="ECO:0000313" key="14">
    <source>
        <dbReference type="Proteomes" id="UP000694845"/>
    </source>
</evidence>
<evidence type="ECO:0000256" key="9">
    <source>
        <dbReference type="ARBA" id="ARBA00023163"/>
    </source>
</evidence>
<dbReference type="GO" id="GO:0005634">
    <property type="term" value="C:nucleus"/>
    <property type="evidence" value="ECO:0007669"/>
    <property type="project" value="UniProtKB-SubCell"/>
</dbReference>
<feature type="compositionally biased region" description="Polar residues" evidence="12">
    <location>
        <begin position="944"/>
        <end position="957"/>
    </location>
</feature>
<feature type="region of interest" description="Disordered" evidence="12">
    <location>
        <begin position="719"/>
        <end position="747"/>
    </location>
</feature>
<dbReference type="Pfam" id="PF16622">
    <property type="entry name" value="zf-C2H2_11"/>
    <property type="match status" value="1"/>
</dbReference>
<dbReference type="Pfam" id="PF25412">
    <property type="entry name" value="zf-C2H2_ZNF592"/>
    <property type="match status" value="1"/>
</dbReference>
<gene>
    <name evidence="15 16 17" type="primary">LOC110987320</name>
</gene>
<comment type="function">
    <text evidence="1">May be involved in transcriptional regulation.</text>
</comment>